<dbReference type="GeneID" id="32582259"/>
<evidence type="ECO:0008006" key="5">
    <source>
        <dbReference type="Google" id="ProtNLM"/>
    </source>
</evidence>
<organism evidence="3 4">
    <name type="scientific">Bradyrhizobium neotropicale</name>
    <dbReference type="NCBI Taxonomy" id="1497615"/>
    <lineage>
        <taxon>Bacteria</taxon>
        <taxon>Pseudomonadati</taxon>
        <taxon>Pseudomonadota</taxon>
        <taxon>Alphaproteobacteria</taxon>
        <taxon>Hyphomicrobiales</taxon>
        <taxon>Nitrobacteraceae</taxon>
        <taxon>Bradyrhizobium</taxon>
    </lineage>
</organism>
<dbReference type="Pfam" id="PF13416">
    <property type="entry name" value="SBP_bac_8"/>
    <property type="match status" value="1"/>
</dbReference>
<name>A0A176YKC6_9BRAD</name>
<dbReference type="PANTHER" id="PTHR30006:SF2">
    <property type="entry name" value="ABC TRANSPORTER SUBSTRATE-BINDING PROTEIN"/>
    <property type="match status" value="1"/>
</dbReference>
<keyword evidence="4" id="KW-1185">Reference proteome</keyword>
<evidence type="ECO:0000313" key="4">
    <source>
        <dbReference type="Proteomes" id="UP000077173"/>
    </source>
</evidence>
<dbReference type="InterPro" id="IPR006311">
    <property type="entry name" value="TAT_signal"/>
</dbReference>
<dbReference type="AlphaFoldDB" id="A0A176YKC6"/>
<dbReference type="RefSeq" id="WP_063682196.1">
    <property type="nucleotide sequence ID" value="NZ_LSEF01000123.1"/>
</dbReference>
<dbReference type="PANTHER" id="PTHR30006">
    <property type="entry name" value="THIAMINE-BINDING PERIPLASMIC PROTEIN-RELATED"/>
    <property type="match status" value="1"/>
</dbReference>
<dbReference type="GO" id="GO:0030288">
    <property type="term" value="C:outer membrane-bounded periplasmic space"/>
    <property type="evidence" value="ECO:0007669"/>
    <property type="project" value="TreeGrafter"/>
</dbReference>
<dbReference type="InterPro" id="IPR006059">
    <property type="entry name" value="SBP"/>
</dbReference>
<dbReference type="EMBL" id="LSEF01000123">
    <property type="protein sequence ID" value="OAF06280.1"/>
    <property type="molecule type" value="Genomic_DNA"/>
</dbReference>
<dbReference type="GO" id="GO:0015888">
    <property type="term" value="P:thiamine transport"/>
    <property type="evidence" value="ECO:0007669"/>
    <property type="project" value="TreeGrafter"/>
</dbReference>
<dbReference type="Gene3D" id="3.40.190.10">
    <property type="entry name" value="Periplasmic binding protein-like II"/>
    <property type="match status" value="2"/>
</dbReference>
<proteinExistence type="predicted"/>
<dbReference type="PROSITE" id="PS51318">
    <property type="entry name" value="TAT"/>
    <property type="match status" value="1"/>
</dbReference>
<sequence>MPNLTRRKVLALGALGVAAPWLSKASAQERKITVAAYSDIFEDIYKRTVIEPFMKANPGIRVDYMGMPTSAQNLGMLRAQKAAPQIDVCIMDVVVAKAGGDENIYKPVTAEQLPVMKELVPAALIQGVPGPAVTFDALVLMYAPGKFPSPPTSWKELWDKKHAGRIAIDAPPNLVGVGLTLIANKLAGGGDYRQSIDKGIQLLAEMAPLVQTWDPKPNPYAAVANGVVDLGVGYNARAQTISKQNPDRMAAVMPEEGSISQINTINLVNGSKQPEAALQFMSYALSGEAQSRFTEELSYVPTNKNASISEDARKRTATTPERMARMIDVDWIEVAKFRDKITEQWRRNVISRS</sequence>
<keyword evidence="1" id="KW-0732">Signal</keyword>
<dbReference type="Proteomes" id="UP000077173">
    <property type="component" value="Unassembled WGS sequence"/>
</dbReference>
<gene>
    <name evidence="3" type="ORF">AXW67_32525</name>
</gene>
<reference evidence="3 4" key="1">
    <citation type="submission" date="2016-02" db="EMBL/GenBank/DDBJ databases">
        <title>Draft genome sequence of the strain BR 10247T Bradyrhizobium neotropicale isolated from nodules of Centrolobium paraense.</title>
        <authorList>
            <person name="Simoes-Araujo J.L."/>
            <person name="Barauna A.C."/>
            <person name="Silva K."/>
            <person name="Zilli J.E."/>
        </authorList>
    </citation>
    <scope>NUCLEOTIDE SEQUENCE [LARGE SCALE GENOMIC DNA]</scope>
    <source>
        <strain evidence="3 4">BR 10247</strain>
    </source>
</reference>
<accession>A0A176YKC6</accession>
<dbReference type="GO" id="GO:0030975">
    <property type="term" value="F:thiamine binding"/>
    <property type="evidence" value="ECO:0007669"/>
    <property type="project" value="TreeGrafter"/>
</dbReference>
<dbReference type="GO" id="GO:0030976">
    <property type="term" value="F:thiamine pyrophosphate binding"/>
    <property type="evidence" value="ECO:0007669"/>
    <property type="project" value="TreeGrafter"/>
</dbReference>
<dbReference type="SUPFAM" id="SSF53850">
    <property type="entry name" value="Periplasmic binding protein-like II"/>
    <property type="match status" value="1"/>
</dbReference>
<evidence type="ECO:0000256" key="1">
    <source>
        <dbReference type="ARBA" id="ARBA00022729"/>
    </source>
</evidence>
<comment type="caution">
    <text evidence="3">The sequence shown here is derived from an EMBL/GenBank/DDBJ whole genome shotgun (WGS) entry which is preliminary data.</text>
</comment>
<evidence type="ECO:0000256" key="2">
    <source>
        <dbReference type="ARBA" id="ARBA00022764"/>
    </source>
</evidence>
<protein>
    <recommendedName>
        <fullName evidence="5">ABC transporter substrate-binding protein</fullName>
    </recommendedName>
</protein>
<evidence type="ECO:0000313" key="3">
    <source>
        <dbReference type="EMBL" id="OAF06280.1"/>
    </source>
</evidence>
<keyword evidence="2" id="KW-0574">Periplasm</keyword>